<organism evidence="2">
    <name type="scientific">Florenciella parvula</name>
    <dbReference type="NCBI Taxonomy" id="236787"/>
    <lineage>
        <taxon>Eukaryota</taxon>
        <taxon>Sar</taxon>
        <taxon>Stramenopiles</taxon>
        <taxon>Ochrophyta</taxon>
        <taxon>Dictyochophyceae</taxon>
        <taxon>Florenciellales</taxon>
        <taxon>Florenciella</taxon>
    </lineage>
</organism>
<dbReference type="AlphaFoldDB" id="A0A7S2FKN9"/>
<protein>
    <submittedName>
        <fullName evidence="2">Uncharacterized protein</fullName>
    </submittedName>
</protein>
<feature type="compositionally biased region" description="Basic and acidic residues" evidence="1">
    <location>
        <begin position="188"/>
        <end position="197"/>
    </location>
</feature>
<proteinExistence type="predicted"/>
<evidence type="ECO:0000256" key="1">
    <source>
        <dbReference type="SAM" id="MobiDB-lite"/>
    </source>
</evidence>
<feature type="region of interest" description="Disordered" evidence="1">
    <location>
        <begin position="188"/>
        <end position="220"/>
    </location>
</feature>
<gene>
    <name evidence="2" type="ORF">FPAR1323_LOCUS4450</name>
</gene>
<name>A0A7S2FKN9_9STRA</name>
<dbReference type="EMBL" id="HBGT01008214">
    <property type="protein sequence ID" value="CAD9398746.1"/>
    <property type="molecule type" value="Transcribed_RNA"/>
</dbReference>
<reference evidence="2" key="1">
    <citation type="submission" date="2021-01" db="EMBL/GenBank/DDBJ databases">
        <authorList>
            <person name="Corre E."/>
            <person name="Pelletier E."/>
            <person name="Niang G."/>
            <person name="Scheremetjew M."/>
            <person name="Finn R."/>
            <person name="Kale V."/>
            <person name="Holt S."/>
            <person name="Cochrane G."/>
            <person name="Meng A."/>
            <person name="Brown T."/>
            <person name="Cohen L."/>
        </authorList>
    </citation>
    <scope>NUCLEOTIDE SEQUENCE</scope>
    <source>
        <strain evidence="2">RCC1693</strain>
    </source>
</reference>
<accession>A0A7S2FKN9</accession>
<evidence type="ECO:0000313" key="2">
    <source>
        <dbReference type="EMBL" id="CAD9398746.1"/>
    </source>
</evidence>
<sequence>MGKKKGKQKGRHGSKLASYAAELNRFADAAVDQDAKPKGFKVSLTAAAAADDDRREAVLQQAFTLRSLLTAGEQWPRSAVTAPAPVRAPNASANGKAAANSAAALTWSAATTPIPPLSELCAVAVGKSLTMYDGVEFADIFSYMEPHLVSQIAEVASNAQQLTPQTLPLVCTPDVKQLVLYATSLRGDPRDPRKSCDLCEEEGEQGGSAESRGTSRFGQC</sequence>